<organism evidence="2 3">
    <name type="scientific">Byssochlamys spectabilis (strain No. 5 / NBRC 109023)</name>
    <name type="common">Paecilomyces variotii</name>
    <dbReference type="NCBI Taxonomy" id="1356009"/>
    <lineage>
        <taxon>Eukaryota</taxon>
        <taxon>Fungi</taxon>
        <taxon>Dikarya</taxon>
        <taxon>Ascomycota</taxon>
        <taxon>Pezizomycotina</taxon>
        <taxon>Eurotiomycetes</taxon>
        <taxon>Eurotiomycetidae</taxon>
        <taxon>Eurotiales</taxon>
        <taxon>Thermoascaceae</taxon>
        <taxon>Paecilomyces</taxon>
    </lineage>
</organism>
<evidence type="ECO:0000259" key="1">
    <source>
        <dbReference type="Pfam" id="PF13468"/>
    </source>
</evidence>
<dbReference type="Proteomes" id="UP000018001">
    <property type="component" value="Unassembled WGS sequence"/>
</dbReference>
<dbReference type="InParanoid" id="V5I441"/>
<dbReference type="PANTHER" id="PTHR40265">
    <property type="entry name" value="BLL2707 PROTEIN"/>
    <property type="match status" value="1"/>
</dbReference>
<keyword evidence="3" id="KW-1185">Reference proteome</keyword>
<dbReference type="Pfam" id="PF13468">
    <property type="entry name" value="Glyoxalase_3"/>
    <property type="match status" value="1"/>
</dbReference>
<name>V5I441_BYSSN</name>
<gene>
    <name evidence="2" type="ORF">PVAR5_6831</name>
</gene>
<proteinExistence type="predicted"/>
<dbReference type="EMBL" id="BAUL01000231">
    <property type="protein sequence ID" value="GAD98140.1"/>
    <property type="molecule type" value="Genomic_DNA"/>
</dbReference>
<feature type="domain" description="Glyoxalase-like" evidence="1">
    <location>
        <begin position="16"/>
        <end position="177"/>
    </location>
</feature>
<dbReference type="InterPro" id="IPR029068">
    <property type="entry name" value="Glyas_Bleomycin-R_OHBP_Dase"/>
</dbReference>
<reference evidence="3" key="1">
    <citation type="journal article" date="2014" name="Genome Announc.">
        <title>Draft genome sequence of the formaldehyde-resistant fungus Byssochlamys spectabilis No. 5 (anamorph Paecilomyces variotii No. 5) (NBRC109023).</title>
        <authorList>
            <person name="Oka T."/>
            <person name="Ekino K."/>
            <person name="Fukuda K."/>
            <person name="Nomura Y."/>
        </authorList>
    </citation>
    <scope>NUCLEOTIDE SEQUENCE [LARGE SCALE GENOMIC DNA]</scope>
    <source>
        <strain evidence="3">No. 5 / NBRC 109023</strain>
    </source>
</reference>
<dbReference type="HOGENOM" id="CLU_058475_1_0_1"/>
<dbReference type="Gene3D" id="3.10.180.10">
    <property type="entry name" value="2,3-Dihydroxybiphenyl 1,2-Dioxygenase, domain 1"/>
    <property type="match status" value="1"/>
</dbReference>
<evidence type="ECO:0000313" key="2">
    <source>
        <dbReference type="EMBL" id="GAD98140.1"/>
    </source>
</evidence>
<dbReference type="eggNOG" id="ENOG502TBH1">
    <property type="taxonomic scope" value="Eukaryota"/>
</dbReference>
<dbReference type="OrthoDB" id="408973at2759"/>
<dbReference type="InterPro" id="IPR025870">
    <property type="entry name" value="Glyoxalase-like_dom"/>
</dbReference>
<comment type="caution">
    <text evidence="2">The sequence shown here is derived from an EMBL/GenBank/DDBJ whole genome shotgun (WGS) entry which is preliminary data.</text>
</comment>
<dbReference type="PANTHER" id="PTHR40265:SF1">
    <property type="entry name" value="GLYOXALASE-LIKE DOMAIN-CONTAINING PROTEIN"/>
    <property type="match status" value="1"/>
</dbReference>
<dbReference type="AlphaFoldDB" id="V5I441"/>
<protein>
    <recommendedName>
        <fullName evidence="1">Glyoxalase-like domain-containing protein</fullName>
    </recommendedName>
</protein>
<evidence type="ECO:0000313" key="3">
    <source>
        <dbReference type="Proteomes" id="UP000018001"/>
    </source>
</evidence>
<sequence>MQFILPISTLNSQLTPHPGGSSRNKLIVFKDGTLLELFNFYNPPTEFTHWKDKPDGLIDFAMTTLPPVTAEDVHGRITQGFKDSQLEVTYEAPKKGGRVRKDGQQVAWQTTRPISIESVSTETSSSTSSLFRTDLPFFCHDVTPRQVRVPFDNEEITTHPCGAVGTAAVEVVVPEDQYDAYIKSYSVVLGAEPRKLGAATDGAEFLVGSPVPVGIQRPRVWVHAPRTAIDEEWVRERGASIRSFTVAVDGREGHGSVALGGDGVASTIRLEWG</sequence>
<accession>V5I441</accession>